<accession>F4X0Z7</accession>
<dbReference type="InParanoid" id="F4X0Z7"/>
<reference evidence="2" key="1">
    <citation type="submission" date="2011-02" db="EMBL/GenBank/DDBJ databases">
        <title>The genome of the leaf-cutting ant Acromyrmex echinatior suggests key adaptations to social evolution and fungus farming.</title>
        <authorList>
            <person name="Nygaard S."/>
            <person name="Zhang G."/>
        </authorList>
    </citation>
    <scope>NUCLEOTIDE SEQUENCE</scope>
</reference>
<name>F4X0Z7_ACREC</name>
<gene>
    <name evidence="2" type="ORF">G5I_11951</name>
</gene>
<evidence type="ECO:0000256" key="1">
    <source>
        <dbReference type="SAM" id="MobiDB-lite"/>
    </source>
</evidence>
<evidence type="ECO:0000313" key="2">
    <source>
        <dbReference type="EMBL" id="EGI59876.1"/>
    </source>
</evidence>
<dbReference type="AlphaFoldDB" id="F4X0Z7"/>
<evidence type="ECO:0000313" key="3">
    <source>
        <dbReference type="Proteomes" id="UP000007755"/>
    </source>
</evidence>
<keyword evidence="3" id="KW-1185">Reference proteome</keyword>
<feature type="region of interest" description="Disordered" evidence="1">
    <location>
        <begin position="1"/>
        <end position="21"/>
    </location>
</feature>
<organism evidence="3">
    <name type="scientific">Acromyrmex echinatior</name>
    <name type="common">Panamanian leafcutter ant</name>
    <name type="synonym">Acromyrmex octospinosus echinatior</name>
    <dbReference type="NCBI Taxonomy" id="103372"/>
    <lineage>
        <taxon>Eukaryota</taxon>
        <taxon>Metazoa</taxon>
        <taxon>Ecdysozoa</taxon>
        <taxon>Arthropoda</taxon>
        <taxon>Hexapoda</taxon>
        <taxon>Insecta</taxon>
        <taxon>Pterygota</taxon>
        <taxon>Neoptera</taxon>
        <taxon>Endopterygota</taxon>
        <taxon>Hymenoptera</taxon>
        <taxon>Apocrita</taxon>
        <taxon>Aculeata</taxon>
        <taxon>Formicoidea</taxon>
        <taxon>Formicidae</taxon>
        <taxon>Myrmicinae</taxon>
        <taxon>Acromyrmex</taxon>
    </lineage>
</organism>
<feature type="region of interest" description="Disordered" evidence="1">
    <location>
        <begin position="44"/>
        <end position="85"/>
    </location>
</feature>
<sequence>MIHVGAKVRSSHVEQDKEPTVSTEIRIQEYLSKVEQFRKTKLWANAGPNQGSETVNLHDKAGPRAAPASPPAGDGGGPDNGAVPK</sequence>
<dbReference type="Proteomes" id="UP000007755">
    <property type="component" value="Unassembled WGS sequence"/>
</dbReference>
<protein>
    <submittedName>
        <fullName evidence="2">Uncharacterized protein</fullName>
    </submittedName>
</protein>
<dbReference type="EMBL" id="GL888517">
    <property type="protein sequence ID" value="EGI59876.1"/>
    <property type="molecule type" value="Genomic_DNA"/>
</dbReference>
<proteinExistence type="predicted"/>